<gene>
    <name evidence="2" type="ORF">GCM10010191_56990</name>
</gene>
<comment type="caution">
    <text evidence="2">The sequence shown here is derived from an EMBL/GenBank/DDBJ whole genome shotgun (WGS) entry which is preliminary data.</text>
</comment>
<keyword evidence="3" id="KW-1185">Reference proteome</keyword>
<keyword evidence="1" id="KW-0853">WD repeat</keyword>
<organism evidence="2 3">
    <name type="scientific">Actinomadura vinacea</name>
    <dbReference type="NCBI Taxonomy" id="115336"/>
    <lineage>
        <taxon>Bacteria</taxon>
        <taxon>Bacillati</taxon>
        <taxon>Actinomycetota</taxon>
        <taxon>Actinomycetes</taxon>
        <taxon>Streptosporangiales</taxon>
        <taxon>Thermomonosporaceae</taxon>
        <taxon>Actinomadura</taxon>
    </lineage>
</organism>
<protein>
    <recommendedName>
        <fullName evidence="4">WD40 repeat domain-containing protein</fullName>
    </recommendedName>
</protein>
<evidence type="ECO:0000256" key="1">
    <source>
        <dbReference type="PROSITE-ProRule" id="PRU00221"/>
    </source>
</evidence>
<name>A0ABN3JMP7_9ACTN</name>
<evidence type="ECO:0000313" key="2">
    <source>
        <dbReference type="EMBL" id="GAA2435009.1"/>
    </source>
</evidence>
<sequence>MAGGEGIRLGAPMEGHEGKIDTVAATEIQGRPVAMTAGKGGVVRVWDLTP</sequence>
<proteinExistence type="predicted"/>
<feature type="repeat" description="WD" evidence="1">
    <location>
        <begin position="13"/>
        <end position="50"/>
    </location>
</feature>
<dbReference type="Proteomes" id="UP001501231">
    <property type="component" value="Unassembled WGS sequence"/>
</dbReference>
<dbReference type="EMBL" id="BAAARW010000020">
    <property type="protein sequence ID" value="GAA2435009.1"/>
    <property type="molecule type" value="Genomic_DNA"/>
</dbReference>
<dbReference type="InterPro" id="IPR001680">
    <property type="entry name" value="WD40_rpt"/>
</dbReference>
<evidence type="ECO:0000313" key="3">
    <source>
        <dbReference type="Proteomes" id="UP001501231"/>
    </source>
</evidence>
<accession>A0ABN3JMP7</accession>
<dbReference type="PROSITE" id="PS50294">
    <property type="entry name" value="WD_REPEATS_REGION"/>
    <property type="match status" value="1"/>
</dbReference>
<reference evidence="2 3" key="1">
    <citation type="journal article" date="2019" name="Int. J. Syst. Evol. Microbiol.">
        <title>The Global Catalogue of Microorganisms (GCM) 10K type strain sequencing project: providing services to taxonomists for standard genome sequencing and annotation.</title>
        <authorList>
            <consortium name="The Broad Institute Genomics Platform"/>
            <consortium name="The Broad Institute Genome Sequencing Center for Infectious Disease"/>
            <person name="Wu L."/>
            <person name="Ma J."/>
        </authorList>
    </citation>
    <scope>NUCLEOTIDE SEQUENCE [LARGE SCALE GENOMIC DNA]</scope>
    <source>
        <strain evidence="2 3">JCM 3325</strain>
    </source>
</reference>
<dbReference type="PROSITE" id="PS50082">
    <property type="entry name" value="WD_REPEATS_2"/>
    <property type="match status" value="1"/>
</dbReference>
<evidence type="ECO:0008006" key="4">
    <source>
        <dbReference type="Google" id="ProtNLM"/>
    </source>
</evidence>